<comment type="function">
    <text evidence="21">Negatively regulates mel-11 to relieve the inhibition of mlc-4, allowing contraction of the circumferentially oriented microfilaments in epidermal cells and thereby regulating myosin II contractility during spermathecal contraction, cleavage furrow contraction in early embryos, and embryonic elongation and morphogenesis. Required for P-cell migration. May also play a role in oocyte cellularization.</text>
</comment>
<comment type="cofactor">
    <cofactor evidence="1">
        <name>Mg(2+)</name>
        <dbReference type="ChEBI" id="CHEBI:18420"/>
    </cofactor>
</comment>
<dbReference type="FunFam" id="3.30.200.20:FF:000072">
    <property type="entry name" value="Rho-associated protein kinase 2"/>
    <property type="match status" value="1"/>
</dbReference>
<keyword evidence="13" id="KW-0418">Kinase</keyword>
<evidence type="ECO:0000313" key="31">
    <source>
        <dbReference type="EMBL" id="GMT28660.1"/>
    </source>
</evidence>
<evidence type="ECO:0000256" key="12">
    <source>
        <dbReference type="ARBA" id="ARBA00022771"/>
    </source>
</evidence>
<dbReference type="PROSITE" id="PS51285">
    <property type="entry name" value="AGC_KINASE_CTER"/>
    <property type="match status" value="1"/>
</dbReference>
<evidence type="ECO:0000256" key="25">
    <source>
        <dbReference type="ARBA" id="ARBA00082807"/>
    </source>
</evidence>
<comment type="caution">
    <text evidence="31">The sequence shown here is derived from an EMBL/GenBank/DDBJ whole genome shotgun (WGS) entry which is preliminary data.</text>
</comment>
<evidence type="ECO:0000313" key="32">
    <source>
        <dbReference type="Proteomes" id="UP001432322"/>
    </source>
</evidence>
<evidence type="ECO:0000259" key="28">
    <source>
        <dbReference type="PROSITE" id="PS50011"/>
    </source>
</evidence>
<evidence type="ECO:0000256" key="10">
    <source>
        <dbReference type="ARBA" id="ARBA00022723"/>
    </source>
</evidence>
<evidence type="ECO:0000256" key="24">
    <source>
        <dbReference type="ARBA" id="ARBA00079005"/>
    </source>
</evidence>
<dbReference type="GO" id="GO:0005856">
    <property type="term" value="C:cytoskeleton"/>
    <property type="evidence" value="ECO:0007669"/>
    <property type="project" value="UniProtKB-SubCell"/>
</dbReference>
<feature type="domain" description="Phorbol-ester/DAG-type" evidence="29">
    <location>
        <begin position="1085"/>
        <end position="1139"/>
    </location>
</feature>
<reference evidence="31" key="1">
    <citation type="submission" date="2023-10" db="EMBL/GenBank/DDBJ databases">
        <title>Genome assembly of Pristionchus species.</title>
        <authorList>
            <person name="Yoshida K."/>
            <person name="Sommer R.J."/>
        </authorList>
    </citation>
    <scope>NUCLEOTIDE SEQUENCE</scope>
    <source>
        <strain evidence="31">RS5133</strain>
    </source>
</reference>
<feature type="domain" description="AGC-kinase C-terminal" evidence="30">
    <location>
        <begin position="339"/>
        <end position="406"/>
    </location>
</feature>
<feature type="coiled-coil region" evidence="26">
    <location>
        <begin position="509"/>
        <end position="603"/>
    </location>
</feature>
<keyword evidence="17" id="KW-0460">Magnesium</keyword>
<evidence type="ECO:0000256" key="9">
    <source>
        <dbReference type="ARBA" id="ARBA00022679"/>
    </source>
</evidence>
<gene>
    <name evidence="31" type="ORF">PFISCL1PPCAC_19957</name>
</gene>
<proteinExistence type="inferred from homology"/>
<dbReference type="InterPro" id="IPR000719">
    <property type="entry name" value="Prot_kinase_dom"/>
</dbReference>
<dbReference type="AlphaFoldDB" id="A0AAV5WDE7"/>
<evidence type="ECO:0000256" key="1">
    <source>
        <dbReference type="ARBA" id="ARBA00001946"/>
    </source>
</evidence>
<comment type="subunit">
    <text evidence="22">Interacts with rho-1.</text>
</comment>
<dbReference type="SMART" id="SM00109">
    <property type="entry name" value="C1"/>
    <property type="match status" value="1"/>
</dbReference>
<dbReference type="GO" id="GO:0008270">
    <property type="term" value="F:zinc ion binding"/>
    <property type="evidence" value="ECO:0007669"/>
    <property type="project" value="UniProtKB-KW"/>
</dbReference>
<evidence type="ECO:0000256" key="20">
    <source>
        <dbReference type="ARBA" id="ARBA00023212"/>
    </source>
</evidence>
<dbReference type="PANTHER" id="PTHR22988:SF73">
    <property type="entry name" value="RHO-ASSOCIATED PROTEIN KINASE"/>
    <property type="match status" value="1"/>
</dbReference>
<dbReference type="FunFam" id="1.10.510.10:FF:000047">
    <property type="entry name" value="Rho-associated protein kinase 1"/>
    <property type="match status" value="1"/>
</dbReference>
<evidence type="ECO:0000256" key="3">
    <source>
        <dbReference type="ARBA" id="ARBA00004626"/>
    </source>
</evidence>
<dbReference type="PANTHER" id="PTHR22988">
    <property type="entry name" value="MYOTONIC DYSTROPHY S/T KINASE-RELATED"/>
    <property type="match status" value="1"/>
</dbReference>
<evidence type="ECO:0000256" key="27">
    <source>
        <dbReference type="SAM" id="MobiDB-lite"/>
    </source>
</evidence>
<dbReference type="GO" id="GO:0005524">
    <property type="term" value="F:ATP binding"/>
    <property type="evidence" value="ECO:0007669"/>
    <property type="project" value="UniProtKB-KW"/>
</dbReference>
<dbReference type="EMBL" id="BTSY01000005">
    <property type="protein sequence ID" value="GMT28660.1"/>
    <property type="molecule type" value="Genomic_DNA"/>
</dbReference>
<keyword evidence="18" id="KW-0896">Oogenesis</keyword>
<keyword evidence="15" id="KW-0862">Zinc</keyword>
<dbReference type="GO" id="GO:0005737">
    <property type="term" value="C:cytoplasm"/>
    <property type="evidence" value="ECO:0007669"/>
    <property type="project" value="TreeGrafter"/>
</dbReference>
<protein>
    <recommendedName>
        <fullName evidence="23">Rho-associated protein kinase let-502</fullName>
        <ecNumber evidence="5">2.7.11.1</ecNumber>
    </recommendedName>
    <alternativeName>
        <fullName evidence="24">Lethal protein 502</fullName>
    </alternativeName>
    <alternativeName>
        <fullName evidence="25">Rho-binding kinase let-502</fullName>
    </alternativeName>
</protein>
<dbReference type="InterPro" id="IPR000961">
    <property type="entry name" value="AGC-kinase_C"/>
</dbReference>
<dbReference type="InterPro" id="IPR046349">
    <property type="entry name" value="C1-like_sf"/>
</dbReference>
<evidence type="ECO:0000256" key="11">
    <source>
        <dbReference type="ARBA" id="ARBA00022741"/>
    </source>
</evidence>
<dbReference type="GO" id="GO:0032154">
    <property type="term" value="C:cleavage furrow"/>
    <property type="evidence" value="ECO:0007669"/>
    <property type="project" value="UniProtKB-SubCell"/>
</dbReference>
<evidence type="ECO:0000256" key="7">
    <source>
        <dbReference type="ARBA" id="ARBA00022527"/>
    </source>
</evidence>
<accession>A0AAV5WDE7</accession>
<dbReference type="SUPFAM" id="SSF56112">
    <property type="entry name" value="Protein kinase-like (PK-like)"/>
    <property type="match status" value="1"/>
</dbReference>
<evidence type="ECO:0000256" key="2">
    <source>
        <dbReference type="ARBA" id="ARBA00004245"/>
    </source>
</evidence>
<dbReference type="GO" id="GO:0031032">
    <property type="term" value="P:actomyosin structure organization"/>
    <property type="evidence" value="ECO:0007669"/>
    <property type="project" value="TreeGrafter"/>
</dbReference>
<keyword evidence="14" id="KW-0221">Differentiation</keyword>
<sequence>IDLFRIEMEESLVRELVDPLSPLNVESLLDAVTALVDDCNYPVLRRIKNIDSFVSRYESLARRLNDQRLKGSDFKLVKVIGRGSFGEVQLVRHTRTRQVHAMKLLNKYDMIKRSDSAFFWEERDIMMQANSEWIVKLNYAFQDSRYLYMVMEYMPGGDLVNLMTTYDVSEKWTRFYTAELVEALSILHGLGFIHRDVKPDNMLIGRNGHIKLADFGTCVRMTRDGVVKCSTAVGTPDYIAPEVLRNQGRDHEYGKEVDWWSVGVFIYEMLVGETPFYADSLVNTYTNIMNHRESLQFPEDEQMSGHAKELIRLFLSDADLRLGKNGVGEIRDHPFFHNDEWTWQTLINAVPPVVPELRSDDDATNFEVDDKKEPEETFQIPRAFTANQLPFIGFSYSNEFSPIEQLKSVIGGEEDAEKDSNRRNTTIIEEKELLEVRCAELEGMVERKRKDLEDSVKREEKARCEVEVLKDYLEDQKTHNKRLKKQIEEGIKSKEESNSAMTGVMEENLKKKGEEVKDLKEKLNGLEMKMKAVREEETMRDDEMRGIHELVAKEKEINRQLDRRLRELELMNDSMLVKIDDASKREEDLNERLKRAHDEFKENGGLNESRRLNEMERERHHEMEVRMEELSSSVQRERLISERMKKELDDAHLSLAGSMGKERCFEEAISKYREKNESLERMYEEAKERHRELEKKHVVLTNELESESSLKKLYARLVEELQEHEDGSDRNKREHDKLLKQLESEKLARHIAETSMTDLDKEKTMLKEEVRQLGMRHDKESQKKTMLIEQLNAEKKTLEESMECLREWKERKKLDGWSEEEKRMDELSARNDELTKRLTTAELVKTSAVNKLEEMMAKRVPEKGGQKNNVKAEMKKKEREISTMQQRISDLERQLSRAMEEKNRALEEILNNLQEESIKREMLEREIQEMAETRCEMDRRGMNVGEMNAPANVPSTESISNMHMDPLENYLSLRVESGKKGRKSNHDWSAVFAVINQVHLMLYTDDKTTTPFLSIEAHQIVHARFVTSADIRSASSATIPKIFHVMYETSEEEASRSNSLIDLNSSSMSNTHISSKQSDRERWKRHDFQELTYHVTTTCDLCMKKLSATLRPPPALECKNCHLKIHKEHVLSNLEIPVCKFKIGVRQMLLMADSDILCQQWVSAVMMIKKISDTMRPLKTTLSRHSTMHNSPAYSPKNCFHPFS</sequence>
<dbReference type="InterPro" id="IPR008271">
    <property type="entry name" value="Ser/Thr_kinase_AS"/>
</dbReference>
<dbReference type="GO" id="GO:1901888">
    <property type="term" value="P:regulation of cell junction assembly"/>
    <property type="evidence" value="ECO:0007669"/>
    <property type="project" value="TreeGrafter"/>
</dbReference>
<evidence type="ECO:0000259" key="29">
    <source>
        <dbReference type="PROSITE" id="PS50081"/>
    </source>
</evidence>
<evidence type="ECO:0000256" key="16">
    <source>
        <dbReference type="ARBA" id="ARBA00022840"/>
    </source>
</evidence>
<dbReference type="Pfam" id="PF00069">
    <property type="entry name" value="Pkinase"/>
    <property type="match status" value="1"/>
</dbReference>
<dbReference type="Proteomes" id="UP001432322">
    <property type="component" value="Unassembled WGS sequence"/>
</dbReference>
<evidence type="ECO:0000256" key="8">
    <source>
        <dbReference type="ARBA" id="ARBA00022553"/>
    </source>
</evidence>
<dbReference type="InterPro" id="IPR050839">
    <property type="entry name" value="Rho-assoc_Ser/Thr_Kinase"/>
</dbReference>
<evidence type="ECO:0000256" key="26">
    <source>
        <dbReference type="SAM" id="Coils"/>
    </source>
</evidence>
<dbReference type="GO" id="GO:0048598">
    <property type="term" value="P:embryonic morphogenesis"/>
    <property type="evidence" value="ECO:0007669"/>
    <property type="project" value="TreeGrafter"/>
</dbReference>
<dbReference type="SUPFAM" id="SSF57889">
    <property type="entry name" value="Cysteine-rich domain"/>
    <property type="match status" value="1"/>
</dbReference>
<dbReference type="InterPro" id="IPR002219">
    <property type="entry name" value="PKC_DAG/PE"/>
</dbReference>
<evidence type="ECO:0000256" key="22">
    <source>
        <dbReference type="ARBA" id="ARBA00065158"/>
    </source>
</evidence>
<dbReference type="InterPro" id="IPR011009">
    <property type="entry name" value="Kinase-like_dom_sf"/>
</dbReference>
<dbReference type="EC" id="2.7.11.1" evidence="5"/>
<keyword evidence="7" id="KW-0723">Serine/threonine-protein kinase</keyword>
<dbReference type="Gene3D" id="1.10.510.10">
    <property type="entry name" value="Transferase(Phosphotransferase) domain 1"/>
    <property type="match status" value="1"/>
</dbReference>
<dbReference type="CDD" id="cd20813">
    <property type="entry name" value="C1_ROCK"/>
    <property type="match status" value="1"/>
</dbReference>
<dbReference type="GO" id="GO:0007266">
    <property type="term" value="P:Rho protein signal transduction"/>
    <property type="evidence" value="ECO:0007669"/>
    <property type="project" value="TreeGrafter"/>
</dbReference>
<evidence type="ECO:0000256" key="13">
    <source>
        <dbReference type="ARBA" id="ARBA00022777"/>
    </source>
</evidence>
<comment type="subcellular location">
    <subcellularLocation>
        <location evidence="3">Cleavage furrow</location>
    </subcellularLocation>
    <subcellularLocation>
        <location evidence="2">Cytoplasm</location>
        <location evidence="2">Cytoskeleton</location>
    </subcellularLocation>
</comment>
<evidence type="ECO:0000256" key="19">
    <source>
        <dbReference type="ARBA" id="ARBA00023054"/>
    </source>
</evidence>
<evidence type="ECO:0000256" key="21">
    <source>
        <dbReference type="ARBA" id="ARBA00053856"/>
    </source>
</evidence>
<keyword evidence="12" id="KW-0863">Zinc-finger</keyword>
<keyword evidence="32" id="KW-1185">Reference proteome</keyword>
<keyword evidence="9" id="KW-0808">Transferase</keyword>
<evidence type="ECO:0000256" key="5">
    <source>
        <dbReference type="ARBA" id="ARBA00012513"/>
    </source>
</evidence>
<dbReference type="PROSITE" id="PS00108">
    <property type="entry name" value="PROTEIN_KINASE_ST"/>
    <property type="match status" value="1"/>
</dbReference>
<keyword evidence="10" id="KW-0479">Metal-binding</keyword>
<evidence type="ECO:0000256" key="14">
    <source>
        <dbReference type="ARBA" id="ARBA00022782"/>
    </source>
</evidence>
<dbReference type="GO" id="GO:0000281">
    <property type="term" value="P:mitotic cytokinesis"/>
    <property type="evidence" value="ECO:0007669"/>
    <property type="project" value="TreeGrafter"/>
</dbReference>
<feature type="non-terminal residue" evidence="31">
    <location>
        <position position="1"/>
    </location>
</feature>
<evidence type="ECO:0000256" key="4">
    <source>
        <dbReference type="ARBA" id="ARBA00009903"/>
    </source>
</evidence>
<evidence type="ECO:0000256" key="18">
    <source>
        <dbReference type="ARBA" id="ARBA00022943"/>
    </source>
</evidence>
<keyword evidence="20" id="KW-0206">Cytoskeleton</keyword>
<keyword evidence="19 26" id="KW-0175">Coiled coil</keyword>
<feature type="domain" description="Protein kinase" evidence="28">
    <location>
        <begin position="74"/>
        <end position="336"/>
    </location>
</feature>
<dbReference type="Gene3D" id="3.30.200.20">
    <property type="entry name" value="Phosphorylase Kinase, domain 1"/>
    <property type="match status" value="1"/>
</dbReference>
<feature type="region of interest" description="Disordered" evidence="27">
    <location>
        <begin position="862"/>
        <end position="881"/>
    </location>
</feature>
<feature type="coiled-coil region" evidence="26">
    <location>
        <begin position="662"/>
        <end position="703"/>
    </location>
</feature>
<evidence type="ECO:0000256" key="23">
    <source>
        <dbReference type="ARBA" id="ARBA00068946"/>
    </source>
</evidence>
<dbReference type="SMART" id="SM00133">
    <property type="entry name" value="S_TK_X"/>
    <property type="match status" value="1"/>
</dbReference>
<dbReference type="Gene3D" id="3.30.60.20">
    <property type="match status" value="1"/>
</dbReference>
<keyword evidence="8" id="KW-0597">Phosphoprotein</keyword>
<dbReference type="PROSITE" id="PS50011">
    <property type="entry name" value="PROTEIN_KINASE_DOM"/>
    <property type="match status" value="1"/>
</dbReference>
<keyword evidence="16" id="KW-0067">ATP-binding</keyword>
<evidence type="ECO:0000256" key="17">
    <source>
        <dbReference type="ARBA" id="ARBA00022842"/>
    </source>
</evidence>
<name>A0AAV5WDE7_9BILA</name>
<comment type="similarity">
    <text evidence="4">Belongs to the protein kinase superfamily. AGC Ser/Thr protein kinase family.</text>
</comment>
<evidence type="ECO:0000256" key="15">
    <source>
        <dbReference type="ARBA" id="ARBA00022833"/>
    </source>
</evidence>
<organism evidence="31 32">
    <name type="scientific">Pristionchus fissidentatus</name>
    <dbReference type="NCBI Taxonomy" id="1538716"/>
    <lineage>
        <taxon>Eukaryota</taxon>
        <taxon>Metazoa</taxon>
        <taxon>Ecdysozoa</taxon>
        <taxon>Nematoda</taxon>
        <taxon>Chromadorea</taxon>
        <taxon>Rhabditida</taxon>
        <taxon>Rhabditina</taxon>
        <taxon>Diplogasteromorpha</taxon>
        <taxon>Diplogasteroidea</taxon>
        <taxon>Neodiplogasteridae</taxon>
        <taxon>Pristionchus</taxon>
    </lineage>
</organism>
<evidence type="ECO:0000256" key="6">
    <source>
        <dbReference type="ARBA" id="ARBA00022490"/>
    </source>
</evidence>
<dbReference type="SMART" id="SM00220">
    <property type="entry name" value="S_TKc"/>
    <property type="match status" value="1"/>
</dbReference>
<dbReference type="GO" id="GO:0072518">
    <property type="term" value="F:Rho-dependent protein serine/threonine kinase activity"/>
    <property type="evidence" value="ECO:0007669"/>
    <property type="project" value="TreeGrafter"/>
</dbReference>
<evidence type="ECO:0000259" key="30">
    <source>
        <dbReference type="PROSITE" id="PS51285"/>
    </source>
</evidence>
<dbReference type="GO" id="GO:0048477">
    <property type="term" value="P:oogenesis"/>
    <property type="evidence" value="ECO:0007669"/>
    <property type="project" value="UniProtKB-KW"/>
</dbReference>
<dbReference type="GO" id="GO:0030866">
    <property type="term" value="P:cortical actin cytoskeleton organization"/>
    <property type="evidence" value="ECO:0007669"/>
    <property type="project" value="TreeGrafter"/>
</dbReference>
<keyword evidence="11" id="KW-0547">Nucleotide-binding</keyword>
<dbReference type="PROSITE" id="PS50081">
    <property type="entry name" value="ZF_DAG_PE_2"/>
    <property type="match status" value="1"/>
</dbReference>
<keyword evidence="6" id="KW-0963">Cytoplasm</keyword>